<comment type="similarity">
    <text evidence="1 8">Belongs to the bacterial ribosomal protein bS6 family.</text>
</comment>
<dbReference type="Pfam" id="PF01250">
    <property type="entry name" value="Ribosomal_S6"/>
    <property type="match status" value="1"/>
</dbReference>
<proteinExistence type="inferred from homology"/>
<evidence type="ECO:0000256" key="1">
    <source>
        <dbReference type="ARBA" id="ARBA00009512"/>
    </source>
</evidence>
<comment type="function">
    <text evidence="6 8">Binds together with bS18 to 16S ribosomal RNA.</text>
</comment>
<dbReference type="Gene3D" id="3.30.70.60">
    <property type="match status" value="1"/>
</dbReference>
<dbReference type="GO" id="GO:0070181">
    <property type="term" value="F:small ribosomal subunit rRNA binding"/>
    <property type="evidence" value="ECO:0007669"/>
    <property type="project" value="TreeGrafter"/>
</dbReference>
<evidence type="ECO:0000256" key="3">
    <source>
        <dbReference type="ARBA" id="ARBA00022884"/>
    </source>
</evidence>
<dbReference type="PANTHER" id="PTHR21011:SF1">
    <property type="entry name" value="SMALL RIBOSOMAL SUBUNIT PROTEIN BS6M"/>
    <property type="match status" value="1"/>
</dbReference>
<keyword evidence="4 8" id="KW-0689">Ribosomal protein</keyword>
<evidence type="ECO:0000256" key="5">
    <source>
        <dbReference type="ARBA" id="ARBA00023274"/>
    </source>
</evidence>
<evidence type="ECO:0000313" key="9">
    <source>
        <dbReference type="EMBL" id="HFH30219.1"/>
    </source>
</evidence>
<reference evidence="9" key="1">
    <citation type="journal article" date="2020" name="mSystems">
        <title>Genome- and Community-Level Interaction Insights into Carbon Utilization and Element Cycling Functions of Hydrothermarchaeota in Hydrothermal Sediment.</title>
        <authorList>
            <person name="Zhou Z."/>
            <person name="Liu Y."/>
            <person name="Xu W."/>
            <person name="Pan J."/>
            <person name="Luo Z.H."/>
            <person name="Li M."/>
        </authorList>
    </citation>
    <scope>NUCLEOTIDE SEQUENCE [LARGE SCALE GENOMIC DNA]</scope>
    <source>
        <strain evidence="9">SpSt-503</strain>
    </source>
</reference>
<dbReference type="AlphaFoldDB" id="A0A7C3HYF0"/>
<dbReference type="NCBIfam" id="TIGR00166">
    <property type="entry name" value="S6"/>
    <property type="match status" value="1"/>
</dbReference>
<evidence type="ECO:0000256" key="7">
    <source>
        <dbReference type="ARBA" id="ARBA00035294"/>
    </source>
</evidence>
<evidence type="ECO:0000256" key="8">
    <source>
        <dbReference type="HAMAP-Rule" id="MF_00360"/>
    </source>
</evidence>
<dbReference type="GO" id="GO:0003735">
    <property type="term" value="F:structural constituent of ribosome"/>
    <property type="evidence" value="ECO:0007669"/>
    <property type="project" value="InterPro"/>
</dbReference>
<keyword evidence="2 8" id="KW-0699">rRNA-binding</keyword>
<dbReference type="HAMAP" id="MF_00360">
    <property type="entry name" value="Ribosomal_bS6"/>
    <property type="match status" value="1"/>
</dbReference>
<dbReference type="PROSITE" id="PS01048">
    <property type="entry name" value="RIBOSOMAL_S6"/>
    <property type="match status" value="1"/>
</dbReference>
<keyword evidence="3 8" id="KW-0694">RNA-binding</keyword>
<dbReference type="PANTHER" id="PTHR21011">
    <property type="entry name" value="MITOCHONDRIAL 28S RIBOSOMAL PROTEIN S6"/>
    <property type="match status" value="1"/>
</dbReference>
<keyword evidence="5 8" id="KW-0687">Ribonucleoprotein</keyword>
<organism evidence="9">
    <name type="scientific">Gracilinema caldarium</name>
    <dbReference type="NCBI Taxonomy" id="215591"/>
    <lineage>
        <taxon>Bacteria</taxon>
        <taxon>Pseudomonadati</taxon>
        <taxon>Spirochaetota</taxon>
        <taxon>Spirochaetia</taxon>
        <taxon>Spirochaetales</taxon>
        <taxon>Breznakiellaceae</taxon>
        <taxon>Gracilinema</taxon>
    </lineage>
</organism>
<evidence type="ECO:0000256" key="6">
    <source>
        <dbReference type="ARBA" id="ARBA00035104"/>
    </source>
</evidence>
<dbReference type="SUPFAM" id="SSF54995">
    <property type="entry name" value="Ribosomal protein S6"/>
    <property type="match status" value="1"/>
</dbReference>
<sequence length="93" mass="10874">MRQYELTVIFPLEEDLYQAGRELVQADLAHHGAQIEKTEEMGDRDLAYPISKKTRGRYTLYTIKLDPAQLVALERAFKLNNNIIRHLFVKVEE</sequence>
<dbReference type="InterPro" id="IPR000529">
    <property type="entry name" value="Ribosomal_bS6"/>
</dbReference>
<evidence type="ECO:0000256" key="2">
    <source>
        <dbReference type="ARBA" id="ARBA00022730"/>
    </source>
</evidence>
<dbReference type="GO" id="GO:0005840">
    <property type="term" value="C:ribosome"/>
    <property type="evidence" value="ECO:0007669"/>
    <property type="project" value="UniProtKB-KW"/>
</dbReference>
<dbReference type="GO" id="GO:0005737">
    <property type="term" value="C:cytoplasm"/>
    <property type="evidence" value="ECO:0007669"/>
    <property type="project" value="UniProtKB-ARBA"/>
</dbReference>
<dbReference type="GO" id="GO:0006412">
    <property type="term" value="P:translation"/>
    <property type="evidence" value="ECO:0007669"/>
    <property type="project" value="UniProtKB-UniRule"/>
</dbReference>
<evidence type="ECO:0000256" key="4">
    <source>
        <dbReference type="ARBA" id="ARBA00022980"/>
    </source>
</evidence>
<dbReference type="InterPro" id="IPR020814">
    <property type="entry name" value="Ribosomal_S6_plastid/chlpt"/>
</dbReference>
<gene>
    <name evidence="8 9" type="primary">rpsF</name>
    <name evidence="9" type="ORF">ENS59_12060</name>
</gene>
<dbReference type="InterPro" id="IPR035980">
    <property type="entry name" value="Ribosomal_bS6_sf"/>
</dbReference>
<protein>
    <recommendedName>
        <fullName evidence="7 8">Small ribosomal subunit protein bS6</fullName>
    </recommendedName>
</protein>
<dbReference type="CDD" id="cd00473">
    <property type="entry name" value="bS6"/>
    <property type="match status" value="1"/>
</dbReference>
<dbReference type="EMBL" id="DSVL01000371">
    <property type="protein sequence ID" value="HFH30219.1"/>
    <property type="molecule type" value="Genomic_DNA"/>
</dbReference>
<accession>A0A7C3HYF0</accession>
<name>A0A7C3HYF0_9SPIR</name>
<comment type="caution">
    <text evidence="9">The sequence shown here is derived from an EMBL/GenBank/DDBJ whole genome shotgun (WGS) entry which is preliminary data.</text>
</comment>
<dbReference type="InterPro" id="IPR020815">
    <property type="entry name" value="Ribosomal_bS6_CS"/>
</dbReference>
<dbReference type="InterPro" id="IPR014717">
    <property type="entry name" value="Transl_elong_EF1B/ribsomal_bS6"/>
</dbReference>
<dbReference type="GO" id="GO:1990904">
    <property type="term" value="C:ribonucleoprotein complex"/>
    <property type="evidence" value="ECO:0007669"/>
    <property type="project" value="UniProtKB-KW"/>
</dbReference>